<evidence type="ECO:0000313" key="3">
    <source>
        <dbReference type="EMBL" id="AOS61640.1"/>
    </source>
</evidence>
<feature type="region of interest" description="Disordered" evidence="1">
    <location>
        <begin position="1"/>
        <end position="20"/>
    </location>
</feature>
<dbReference type="KEGG" id="ahm:TL08_04050"/>
<evidence type="ECO:0000256" key="2">
    <source>
        <dbReference type="SAM" id="Phobius"/>
    </source>
</evidence>
<evidence type="ECO:0000313" key="4">
    <source>
        <dbReference type="Proteomes" id="UP000095210"/>
    </source>
</evidence>
<keyword evidence="2" id="KW-0472">Membrane</keyword>
<dbReference type="InterPro" id="IPR025443">
    <property type="entry name" value="DUF4307"/>
</dbReference>
<keyword evidence="2" id="KW-0812">Transmembrane</keyword>
<dbReference type="RefSeq" id="WP_084642507.1">
    <property type="nucleotide sequence ID" value="NZ_CP014859.1"/>
</dbReference>
<keyword evidence="2" id="KW-1133">Transmembrane helix</keyword>
<proteinExistence type="predicted"/>
<feature type="transmembrane region" description="Helical" evidence="2">
    <location>
        <begin position="27"/>
        <end position="48"/>
    </location>
</feature>
<sequence length="158" mass="16827">MNETPSTPSGERPEGRYGSRTRRRPRWVVGVSLGVAAGLGLVASVVAYNNFGPAPIQAQQTAFDITSDAGLDLSFEVVRDEPERAAVCVVASRAENGDEVGRREVFVPPGEGTQIYTTTLRTSQPPVIGEVFGCSYDVPEYLVDTVVTPPEGGMRPSG</sequence>
<dbReference type="Proteomes" id="UP000095210">
    <property type="component" value="Chromosome"/>
</dbReference>
<protein>
    <submittedName>
        <fullName evidence="3">DUF4307 family protein</fullName>
    </submittedName>
</protein>
<organism evidence="3 4">
    <name type="scientific">Actinoalloteichus hymeniacidonis</name>
    <dbReference type="NCBI Taxonomy" id="340345"/>
    <lineage>
        <taxon>Bacteria</taxon>
        <taxon>Bacillati</taxon>
        <taxon>Actinomycetota</taxon>
        <taxon>Actinomycetes</taxon>
        <taxon>Pseudonocardiales</taxon>
        <taxon>Pseudonocardiaceae</taxon>
        <taxon>Actinoalloteichus</taxon>
    </lineage>
</organism>
<dbReference type="Pfam" id="PF14155">
    <property type="entry name" value="DUF4307"/>
    <property type="match status" value="1"/>
</dbReference>
<dbReference type="EMBL" id="CP014859">
    <property type="protein sequence ID" value="AOS61640.1"/>
    <property type="molecule type" value="Genomic_DNA"/>
</dbReference>
<gene>
    <name evidence="3" type="ORF">TL08_04050</name>
</gene>
<keyword evidence="4" id="KW-1185">Reference proteome</keyword>
<name>A0AAC9HMN5_9PSEU</name>
<dbReference type="AlphaFoldDB" id="A0AAC9HMN5"/>
<reference evidence="4" key="1">
    <citation type="submission" date="2016-03" db="EMBL/GenBank/DDBJ databases">
        <title>Complete genome sequence of the type strain Actinoalloteichus hymeniacidonis DSM 45092.</title>
        <authorList>
            <person name="Schaffert L."/>
            <person name="Albersmeier A."/>
            <person name="Winkler A."/>
            <person name="Kalinowski J."/>
            <person name="Zotchev S."/>
            <person name="Ruckert C."/>
        </authorList>
    </citation>
    <scope>NUCLEOTIDE SEQUENCE [LARGE SCALE GENOMIC DNA]</scope>
    <source>
        <strain evidence="4">HPA177(T) (DSM 45092(T))</strain>
    </source>
</reference>
<evidence type="ECO:0000256" key="1">
    <source>
        <dbReference type="SAM" id="MobiDB-lite"/>
    </source>
</evidence>
<accession>A0AAC9HMN5</accession>